<gene>
    <name evidence="3" type="ORF">G4177_23665</name>
</gene>
<evidence type="ECO:0000256" key="1">
    <source>
        <dbReference type="ARBA" id="ARBA00022801"/>
    </source>
</evidence>
<dbReference type="InterPro" id="IPR022742">
    <property type="entry name" value="Hydrolase_4"/>
</dbReference>
<evidence type="ECO:0000313" key="3">
    <source>
        <dbReference type="EMBL" id="MBE4751178.1"/>
    </source>
</evidence>
<dbReference type="Pfam" id="PF12146">
    <property type="entry name" value="Hydrolase_4"/>
    <property type="match status" value="1"/>
</dbReference>
<dbReference type="InterPro" id="IPR050261">
    <property type="entry name" value="FrsA_esterase"/>
</dbReference>
<sequence>MKTTPRPFRPVRILAFALAGVLALAAFIALRHVRAAHAVLHPARQALKPLGAATLAARTDVALRTRDGLTLRGWYVPSRNRAAVVVMHGFAENRTQMLFEAEALSRAGYGVLLFDSRGHGESDGELVTWGDREREDLRAAVDFVAARADVEPSRLGVLGFSMGGTTAMLGALEDARLKAVAAAGAYPSLVADTRYSYGRWGPLSVLPVLWTMRLSGVDVDAVDPMARLCELKGRPLLLINGDVDAYAPAFLQDALFQAACEPKAYWVVPGAHHGEYAAKAPAEYERRLRAFFDAALLGGP</sequence>
<comment type="caution">
    <text evidence="3">The sequence shown here is derived from an EMBL/GenBank/DDBJ whole genome shotgun (WGS) entry which is preliminary data.</text>
</comment>
<protein>
    <submittedName>
        <fullName evidence="3">Alpha/beta fold hydrolase</fullName>
    </submittedName>
</protein>
<dbReference type="EMBL" id="JAAIYO010000007">
    <property type="protein sequence ID" value="MBE4751178.1"/>
    <property type="molecule type" value="Genomic_DNA"/>
</dbReference>
<dbReference type="PANTHER" id="PTHR22946:SF9">
    <property type="entry name" value="POLYKETIDE TRANSFERASE AF380"/>
    <property type="match status" value="1"/>
</dbReference>
<keyword evidence="1 3" id="KW-0378">Hydrolase</keyword>
<dbReference type="GO" id="GO:0016787">
    <property type="term" value="F:hydrolase activity"/>
    <property type="evidence" value="ECO:0007669"/>
    <property type="project" value="UniProtKB-KW"/>
</dbReference>
<proteinExistence type="predicted"/>
<dbReference type="Proteomes" id="UP001516472">
    <property type="component" value="Unassembled WGS sequence"/>
</dbReference>
<reference evidence="3 4" key="1">
    <citation type="submission" date="2020-02" db="EMBL/GenBank/DDBJ databases">
        <authorList>
            <person name="Babadi Z.K."/>
            <person name="Risdian C."/>
            <person name="Ebrahimipour G.H."/>
            <person name="Wink J."/>
        </authorList>
    </citation>
    <scope>NUCLEOTIDE SEQUENCE [LARGE SCALE GENOMIC DNA]</scope>
    <source>
        <strain evidence="3 4">ZKHCc1 1396</strain>
    </source>
</reference>
<dbReference type="InterPro" id="IPR029058">
    <property type="entry name" value="AB_hydrolase_fold"/>
</dbReference>
<feature type="domain" description="Serine aminopeptidase S33" evidence="2">
    <location>
        <begin position="79"/>
        <end position="184"/>
    </location>
</feature>
<evidence type="ECO:0000259" key="2">
    <source>
        <dbReference type="Pfam" id="PF12146"/>
    </source>
</evidence>
<organism evidence="3 4">
    <name type="scientific">Corallococcus soli</name>
    <dbReference type="NCBI Taxonomy" id="2710757"/>
    <lineage>
        <taxon>Bacteria</taxon>
        <taxon>Pseudomonadati</taxon>
        <taxon>Myxococcota</taxon>
        <taxon>Myxococcia</taxon>
        <taxon>Myxococcales</taxon>
        <taxon>Cystobacterineae</taxon>
        <taxon>Myxococcaceae</taxon>
        <taxon>Corallococcus</taxon>
    </lineage>
</organism>
<evidence type="ECO:0000313" key="4">
    <source>
        <dbReference type="Proteomes" id="UP001516472"/>
    </source>
</evidence>
<keyword evidence="4" id="KW-1185">Reference proteome</keyword>
<dbReference type="PANTHER" id="PTHR22946">
    <property type="entry name" value="DIENELACTONE HYDROLASE DOMAIN-CONTAINING PROTEIN-RELATED"/>
    <property type="match status" value="1"/>
</dbReference>
<dbReference type="Gene3D" id="3.40.50.1820">
    <property type="entry name" value="alpha/beta hydrolase"/>
    <property type="match status" value="1"/>
</dbReference>
<dbReference type="SUPFAM" id="SSF53474">
    <property type="entry name" value="alpha/beta-Hydrolases"/>
    <property type="match status" value="1"/>
</dbReference>
<name>A0ABR9PTC3_9BACT</name>
<accession>A0ABR9PTC3</accession>
<dbReference type="RefSeq" id="WP_193428380.1">
    <property type="nucleotide sequence ID" value="NZ_CBCSIP010000151.1"/>
</dbReference>